<dbReference type="PANTHER" id="PTHR43330">
    <property type="entry name" value="METHIONINE AMINOPEPTIDASE"/>
    <property type="match status" value="1"/>
</dbReference>
<feature type="binding site" evidence="6">
    <location>
        <position position="111"/>
    </location>
    <ligand>
        <name>a divalent metal cation</name>
        <dbReference type="ChEBI" id="CHEBI:60240"/>
        <label>2</label>
        <note>catalytic</note>
    </ligand>
</feature>
<feature type="binding site" evidence="6">
    <location>
        <position position="181"/>
    </location>
    <ligand>
        <name>substrate</name>
    </ligand>
</feature>
<evidence type="ECO:0000313" key="9">
    <source>
        <dbReference type="EMBL" id="PJF37462.1"/>
    </source>
</evidence>
<evidence type="ECO:0000313" key="11">
    <source>
        <dbReference type="Proteomes" id="UP000228947"/>
    </source>
</evidence>
<gene>
    <name evidence="6 10" type="primary">map</name>
    <name evidence="9" type="ORF">CUN49_00130</name>
    <name evidence="10" type="ORF">CUN50_03450</name>
</gene>
<keyword evidence="4 6" id="KW-0479">Metal-binding</keyword>
<dbReference type="EMBL" id="PGTM01000001">
    <property type="protein sequence ID" value="PJF37462.1"/>
    <property type="molecule type" value="Genomic_DNA"/>
</dbReference>
<dbReference type="NCBIfam" id="TIGR00500">
    <property type="entry name" value="met_pdase_I"/>
    <property type="match status" value="1"/>
</dbReference>
<evidence type="ECO:0000256" key="4">
    <source>
        <dbReference type="ARBA" id="ARBA00022723"/>
    </source>
</evidence>
<evidence type="ECO:0000313" key="12">
    <source>
        <dbReference type="Proteomes" id="UP000229681"/>
    </source>
</evidence>
<evidence type="ECO:0000313" key="10">
    <source>
        <dbReference type="EMBL" id="PJF42644.1"/>
    </source>
</evidence>
<evidence type="ECO:0000256" key="2">
    <source>
        <dbReference type="ARBA" id="ARBA00022438"/>
    </source>
</evidence>
<dbReference type="AlphaFoldDB" id="A0A2M8PYN4"/>
<feature type="binding site" evidence="6">
    <location>
        <position position="111"/>
    </location>
    <ligand>
        <name>a divalent metal cation</name>
        <dbReference type="ChEBI" id="CHEBI:60240"/>
        <label>1</label>
    </ligand>
</feature>
<dbReference type="Proteomes" id="UP000229681">
    <property type="component" value="Unassembled WGS sequence"/>
</dbReference>
<dbReference type="CDD" id="cd01086">
    <property type="entry name" value="MetAP1"/>
    <property type="match status" value="1"/>
</dbReference>
<proteinExistence type="inferred from homology"/>
<feature type="binding site" evidence="6">
    <location>
        <position position="213"/>
    </location>
    <ligand>
        <name>a divalent metal cation</name>
        <dbReference type="ChEBI" id="CHEBI:60240"/>
        <label>2</label>
        <note>catalytic</note>
    </ligand>
</feature>
<keyword evidence="3 6" id="KW-0645">Protease</keyword>
<feature type="domain" description="Peptidase M24" evidence="8">
    <location>
        <begin position="13"/>
        <end position="250"/>
    </location>
</feature>
<sequence>MIHLKTAEEILIMRAAGRIVAAAHAEARAIVKPGITTAQIDEVVERTIRKHGAIPTFIGYPPNSPHPFPAATTVSINHELVHGIPSPHRVLQEGDIVSIDCAATYKGFVADGGFTMGVGKISPEAQRLIEIGEEALRIGIQHAVLGNETRDIAIAIQTYVERQGCSVIREYTGHGVGRSMHEEPQVPNWWPRGRKQRAWRSYPLQVGMTFALEPMISLGSPKTRVLDDHWTVVMADGALCTWTEHTIAVTDGEPLILTLP</sequence>
<dbReference type="GO" id="GO:0046872">
    <property type="term" value="F:metal ion binding"/>
    <property type="evidence" value="ECO:0007669"/>
    <property type="project" value="UniProtKB-UniRule"/>
</dbReference>
<comment type="caution">
    <text evidence="10">The sequence shown here is derived from an EMBL/GenBank/DDBJ whole genome shotgun (WGS) entry which is preliminary data.</text>
</comment>
<dbReference type="PROSITE" id="PS00680">
    <property type="entry name" value="MAP_1"/>
    <property type="match status" value="1"/>
</dbReference>
<name>A0A2M8PYN4_9CHLR</name>
<dbReference type="Proteomes" id="UP000228947">
    <property type="component" value="Unassembled WGS sequence"/>
</dbReference>
<feature type="binding site" evidence="6">
    <location>
        <position position="100"/>
    </location>
    <ligand>
        <name>a divalent metal cation</name>
        <dbReference type="ChEBI" id="CHEBI:60240"/>
        <label>1</label>
    </ligand>
</feature>
<dbReference type="Pfam" id="PF00557">
    <property type="entry name" value="Peptidase_M24"/>
    <property type="match status" value="1"/>
</dbReference>
<dbReference type="PANTHER" id="PTHR43330:SF27">
    <property type="entry name" value="METHIONINE AMINOPEPTIDASE"/>
    <property type="match status" value="1"/>
</dbReference>
<feature type="binding site" evidence="6">
    <location>
        <position position="244"/>
    </location>
    <ligand>
        <name>a divalent metal cation</name>
        <dbReference type="ChEBI" id="CHEBI:60240"/>
        <label>2</label>
        <note>catalytic</note>
    </ligand>
</feature>
<dbReference type="GO" id="GO:0070006">
    <property type="term" value="F:metalloaminopeptidase activity"/>
    <property type="evidence" value="ECO:0007669"/>
    <property type="project" value="UniProtKB-UniRule"/>
</dbReference>
<dbReference type="InterPro" id="IPR036005">
    <property type="entry name" value="Creatinase/aminopeptidase-like"/>
</dbReference>
<organism evidence="10 11">
    <name type="scientific">Candidatus Thermofonsia Clade 1 bacterium</name>
    <dbReference type="NCBI Taxonomy" id="2364210"/>
    <lineage>
        <taxon>Bacteria</taxon>
        <taxon>Bacillati</taxon>
        <taxon>Chloroflexota</taxon>
        <taxon>Candidatus Thermofontia</taxon>
        <taxon>Candidatus Thermofonsia Clade 1</taxon>
    </lineage>
</organism>
<dbReference type="GO" id="GO:0005829">
    <property type="term" value="C:cytosol"/>
    <property type="evidence" value="ECO:0007669"/>
    <property type="project" value="TreeGrafter"/>
</dbReference>
<dbReference type="HAMAP" id="MF_01974">
    <property type="entry name" value="MetAP_1"/>
    <property type="match status" value="1"/>
</dbReference>
<evidence type="ECO:0000256" key="1">
    <source>
        <dbReference type="ARBA" id="ARBA00002521"/>
    </source>
</evidence>
<dbReference type="PRINTS" id="PR00599">
    <property type="entry name" value="MAPEPTIDASE"/>
</dbReference>
<accession>A0A2M8PYN4</accession>
<evidence type="ECO:0000256" key="7">
    <source>
        <dbReference type="RuleBase" id="RU003653"/>
    </source>
</evidence>
<keyword evidence="5 6" id="KW-0378">Hydrolase</keyword>
<dbReference type="SUPFAM" id="SSF55920">
    <property type="entry name" value="Creatinase/aminopeptidase"/>
    <property type="match status" value="1"/>
</dbReference>
<protein>
    <recommendedName>
        <fullName evidence="6 7">Methionine aminopeptidase</fullName>
        <shortName evidence="6">MAP</shortName>
        <shortName evidence="6">MetAP</shortName>
        <ecNumber evidence="6 7">3.4.11.18</ecNumber>
    </recommendedName>
    <alternativeName>
        <fullName evidence="6">Peptidase M</fullName>
    </alternativeName>
</protein>
<evidence type="ECO:0000256" key="6">
    <source>
        <dbReference type="HAMAP-Rule" id="MF_01974"/>
    </source>
</evidence>
<dbReference type="GO" id="GO:0006508">
    <property type="term" value="P:proteolysis"/>
    <property type="evidence" value="ECO:0007669"/>
    <property type="project" value="UniProtKB-KW"/>
</dbReference>
<comment type="catalytic activity">
    <reaction evidence="6 7">
        <text>Release of N-terminal amino acids, preferentially methionine, from peptides and arylamides.</text>
        <dbReference type="EC" id="3.4.11.18"/>
    </reaction>
</comment>
<dbReference type="InterPro" id="IPR001714">
    <property type="entry name" value="Pept_M24_MAP"/>
</dbReference>
<reference evidence="11 12" key="1">
    <citation type="submission" date="2017-11" db="EMBL/GenBank/DDBJ databases">
        <title>Evolution of Phototrophy in the Chloroflexi Phylum Driven by Horizontal Gene Transfer.</title>
        <authorList>
            <person name="Ward L.M."/>
            <person name="Hemp J."/>
            <person name="Shih P.M."/>
            <person name="Mcglynn S.E."/>
            <person name="Fischer W."/>
        </authorList>
    </citation>
    <scope>NUCLEOTIDE SEQUENCE [LARGE SCALE GENOMIC DNA]</scope>
    <source>
        <strain evidence="10">CP1_1M</strain>
        <strain evidence="9">JP3_13</strain>
    </source>
</reference>
<accession>A0A2M8PIU2</accession>
<evidence type="ECO:0000256" key="3">
    <source>
        <dbReference type="ARBA" id="ARBA00022670"/>
    </source>
</evidence>
<dbReference type="Gene3D" id="3.90.230.10">
    <property type="entry name" value="Creatinase/methionine aminopeptidase superfamily"/>
    <property type="match status" value="1"/>
</dbReference>
<keyword evidence="2 6" id="KW-0031">Aminopeptidase</keyword>
<dbReference type="InterPro" id="IPR002467">
    <property type="entry name" value="Pept_M24A_MAP1"/>
</dbReference>
<dbReference type="GO" id="GO:0004239">
    <property type="term" value="F:initiator methionyl aminopeptidase activity"/>
    <property type="evidence" value="ECO:0007669"/>
    <property type="project" value="UniProtKB-UniRule"/>
</dbReference>
<dbReference type="EC" id="3.4.11.18" evidence="6 7"/>
<evidence type="ECO:0000259" key="8">
    <source>
        <dbReference type="Pfam" id="PF00557"/>
    </source>
</evidence>
<dbReference type="InterPro" id="IPR000994">
    <property type="entry name" value="Pept_M24"/>
</dbReference>
<feature type="binding site" evidence="6">
    <location>
        <position position="82"/>
    </location>
    <ligand>
        <name>substrate</name>
    </ligand>
</feature>
<evidence type="ECO:0000256" key="5">
    <source>
        <dbReference type="ARBA" id="ARBA00022801"/>
    </source>
</evidence>
<dbReference type="EMBL" id="PGTL01000012">
    <property type="protein sequence ID" value="PJF42644.1"/>
    <property type="molecule type" value="Genomic_DNA"/>
</dbReference>
<feature type="binding site" evidence="6">
    <location>
        <position position="174"/>
    </location>
    <ligand>
        <name>a divalent metal cation</name>
        <dbReference type="ChEBI" id="CHEBI:60240"/>
        <label>2</label>
        <note>catalytic</note>
    </ligand>
</feature>
<feature type="binding site" evidence="6">
    <location>
        <position position="244"/>
    </location>
    <ligand>
        <name>a divalent metal cation</name>
        <dbReference type="ChEBI" id="CHEBI:60240"/>
        <label>1</label>
    </ligand>
</feature>
<comment type="similarity">
    <text evidence="6">Belongs to the peptidase M24A family. Methionine aminopeptidase type 1 subfamily.</text>
</comment>
<comment type="cofactor">
    <cofactor evidence="6">
        <name>Co(2+)</name>
        <dbReference type="ChEBI" id="CHEBI:48828"/>
    </cofactor>
    <cofactor evidence="6">
        <name>Zn(2+)</name>
        <dbReference type="ChEBI" id="CHEBI:29105"/>
    </cofactor>
    <cofactor evidence="6">
        <name>Mn(2+)</name>
        <dbReference type="ChEBI" id="CHEBI:29035"/>
    </cofactor>
    <cofactor evidence="6">
        <name>Fe(2+)</name>
        <dbReference type="ChEBI" id="CHEBI:29033"/>
    </cofactor>
    <text evidence="6">Binds 2 divalent metal cations per subunit. Has a high-affinity and a low affinity metal-binding site. The true nature of the physiological cofactor is under debate. The enzyme is active with cobalt, zinc, manganese or divalent iron ions. Most likely, methionine aminopeptidases function as mononuclear Fe(2+)-metalloproteases under physiological conditions, and the catalytically relevant metal-binding site has been assigned to the histidine-containing high-affinity site.</text>
</comment>
<comment type="function">
    <text evidence="1 6">Removes the N-terminal methionine from nascent proteins. The N-terminal methionine is often cleaved when the second residue in the primary sequence is small and uncharged (Met-Ala-, Cys, Gly, Pro, Ser, Thr, or Val). Requires deformylation of the N(alpha)-formylated initiator methionine before it can be hydrolyzed.</text>
</comment>
<comment type="subunit">
    <text evidence="6">Monomer.</text>
</comment>